<dbReference type="EC" id="2.7.10.1" evidence="2"/>
<dbReference type="Pfam" id="PF13895">
    <property type="entry name" value="Ig_2"/>
    <property type="match status" value="6"/>
</dbReference>
<accession>A0AAU9XY43</accession>
<evidence type="ECO:0000256" key="15">
    <source>
        <dbReference type="PROSITE-ProRule" id="PRU00076"/>
    </source>
</evidence>
<keyword evidence="15" id="KW-0245">EGF-like domain</keyword>
<keyword evidence="11 15" id="KW-1015">Disulfide bond</keyword>
<evidence type="ECO:0000256" key="3">
    <source>
        <dbReference type="ARBA" id="ARBA00022679"/>
    </source>
</evidence>
<dbReference type="PROSITE" id="PS50011">
    <property type="entry name" value="PROTEIN_KINASE_DOM"/>
    <property type="match status" value="1"/>
</dbReference>
<evidence type="ECO:0000256" key="1">
    <source>
        <dbReference type="ARBA" id="ARBA00004167"/>
    </source>
</evidence>
<evidence type="ECO:0000256" key="8">
    <source>
        <dbReference type="ARBA" id="ARBA00022989"/>
    </source>
</evidence>
<keyword evidence="7 16" id="KW-0067">ATP-binding</keyword>
<keyword evidence="13" id="KW-0325">Glycoprotein</keyword>
<feature type="non-terminal residue" evidence="22">
    <location>
        <position position="1"/>
    </location>
</feature>
<dbReference type="InterPro" id="IPR000742">
    <property type="entry name" value="EGF"/>
</dbReference>
<keyword evidence="6" id="KW-0418">Kinase</keyword>
<dbReference type="EMBL" id="CALNXJ010000079">
    <property type="protein sequence ID" value="CAH3161292.1"/>
    <property type="molecule type" value="Genomic_DNA"/>
</dbReference>
<feature type="domain" description="Ig-like" evidence="21">
    <location>
        <begin position="1139"/>
        <end position="1216"/>
    </location>
</feature>
<dbReference type="PROSITE" id="PS50835">
    <property type="entry name" value="IG_LIKE"/>
    <property type="match status" value="16"/>
</dbReference>
<gene>
    <name evidence="22" type="ORF">PMEA_00032859</name>
</gene>
<dbReference type="GO" id="GO:0005524">
    <property type="term" value="F:ATP binding"/>
    <property type="evidence" value="ECO:0007669"/>
    <property type="project" value="UniProtKB-UniRule"/>
</dbReference>
<dbReference type="SMART" id="SM00408">
    <property type="entry name" value="IGc2"/>
    <property type="match status" value="12"/>
</dbReference>
<dbReference type="InterPro" id="IPR036179">
    <property type="entry name" value="Ig-like_dom_sf"/>
</dbReference>
<evidence type="ECO:0000256" key="16">
    <source>
        <dbReference type="PROSITE-ProRule" id="PRU10141"/>
    </source>
</evidence>
<organism evidence="22 23">
    <name type="scientific">Pocillopora meandrina</name>
    <dbReference type="NCBI Taxonomy" id="46732"/>
    <lineage>
        <taxon>Eukaryota</taxon>
        <taxon>Metazoa</taxon>
        <taxon>Cnidaria</taxon>
        <taxon>Anthozoa</taxon>
        <taxon>Hexacorallia</taxon>
        <taxon>Scleractinia</taxon>
        <taxon>Astrocoeniina</taxon>
        <taxon>Pocilloporidae</taxon>
        <taxon>Pocillopora</taxon>
    </lineage>
</organism>
<dbReference type="Gene3D" id="1.10.510.10">
    <property type="entry name" value="Transferase(Phosphotransferase) domain 1"/>
    <property type="match status" value="1"/>
</dbReference>
<dbReference type="GO" id="GO:0016020">
    <property type="term" value="C:membrane"/>
    <property type="evidence" value="ECO:0007669"/>
    <property type="project" value="UniProtKB-SubCell"/>
</dbReference>
<evidence type="ECO:0000259" key="20">
    <source>
        <dbReference type="PROSITE" id="PS50026"/>
    </source>
</evidence>
<dbReference type="Gene3D" id="3.30.200.20">
    <property type="entry name" value="Phosphorylase Kinase, domain 1"/>
    <property type="match status" value="1"/>
</dbReference>
<dbReference type="PROSITE" id="PS00022">
    <property type="entry name" value="EGF_1"/>
    <property type="match status" value="1"/>
</dbReference>
<evidence type="ECO:0000259" key="21">
    <source>
        <dbReference type="PROSITE" id="PS50835"/>
    </source>
</evidence>
<feature type="domain" description="Ig-like" evidence="21">
    <location>
        <begin position="1479"/>
        <end position="1556"/>
    </location>
</feature>
<feature type="domain" description="Ig-like" evidence="21">
    <location>
        <begin position="2165"/>
        <end position="2242"/>
    </location>
</feature>
<name>A0AAU9XY43_9CNID</name>
<feature type="domain" description="Ig-like" evidence="21">
    <location>
        <begin position="629"/>
        <end position="707"/>
    </location>
</feature>
<feature type="domain" description="Ig-like" evidence="21">
    <location>
        <begin position="209"/>
        <end position="291"/>
    </location>
</feature>
<feature type="disulfide bond" evidence="15">
    <location>
        <begin position="2272"/>
        <end position="2281"/>
    </location>
</feature>
<keyword evidence="8 17" id="KW-1133">Transmembrane helix</keyword>
<sequence>LAPTFTASPPDLFYVLEGNNITLMWHYNLDGSFDDVVFRFIGSTSTLTIVDKHDINRDAAVPESVYQGRILENINATQAEITIFALQRSESGEYEIELINSNRLRVSDRVTVQVQYPPELNLISRDVVTVEGDPGVILDCYCTAVGEPIPNITWTRLRANETDSGVVATGNQFVLENNRNNSGTYRCTAYNAIGTALNRTVTVNVNYKPENVKLMVNDSVVSESDVISITCSADGQPAVHTYQLFENEIPVNNGNSSAGAWIRKDLKEGDVSYRCVANNTVGTTETTVNVTLKVAFLSFRHLSCLSTNGLSTAVNSKCFFVNKSSVVDLKTGLAYLNDSNNLFTTGVKKELNNSEMLCLSHSMFDLNLTDKPEKFNFTVSQSTVCQGSVVTFNCSADGNPPVDTYQLLENGVPMRNGSSSPGMWSKNMSTGGVFNYKCMANNSVGTAYSMMATVTVHVSSSVQAMQDQNVTEGHNFTLTCNVSEIPPPLVSWIKPDGQSVAGKVLEFMKINRSEAGEYTCEASNECGNSTEMASIDVQFKPENVELEISAMNDKVCQVDVVNFTCSAIANPAVSSYQLFENDTAILPKNAVGMWNRTFTSGGVYFYKCVASNTMGSINSTSVMLTVNVPSKVYPLENITVIEGENRTLTCYVSGSPALTVTWTEVSSRSQSNGIMRYLTNINRSNAGEYECKAKNDCGNSSARTFLTVLYKPEKFNFTVSNSTVCQGSVVTVNCSADGNPPVDTYQLLENGVPVRDSSNSPGMWSRNMSTGGVFNYKCMANNSAGTAYSMSVTVTVNVPSSIQAIRNQNVTEGHNFTLTCNVSGLPPPWVSWIKPDGQSVAEKVLEFMEINRSEVGEYTCEASNECGNSTEMASIDVQFKPENVELAISAMNNKSCLGDVVNFTCSAHANPAVSLYQLFENDTALLDTNAVGMWNRTFTSGGVYFYKCVASNTMGSINSTSVMLTVNVPSKVYPLENITVIEGENRTLTCNVSGSPVLTVAWTEVSSRSQSNGIMRYLTNINRSNAGEYECKAKNDCGNSSARTFLTVLYKPEKFNFTVSNSTVCQGSVVTVNCSADGNPPVDTYQLLENGVPVRDSSNSPGMWSRNMSTGGVFNYKCMANNSAGTAYSISVTVTVNVPSSIQAIRNQNVTEGHNFTLTCNVSGLPPPWVSWIKPDGQSVAGKVLEFMEINRSKAGEYTCEASNECGNSTEMASIDVQFKPENAELAISAMNNKSCLGDVVNFTCSANANPAVSLYQLFENDTALLDTNAVGMWNRTFTSGGVYFYKCVANNTLGSINSTSVMLKVNVPSKVYTLEKITVIEGENRTLTCNVSGSPVLAVTWTKAGSRNQSIGIMLYLTNISRNNAGEYECKATNDCGNSSAGIFLIVLYKPEKFNFTVSNSTVCQGSVVTFNCSADANPPVDTYHLLENGLYVRNGSNSLEMWSRNMSTGGVFNYKCIANNSVGTAYSMSVTVTVNVPSSIQAIQDQNVTEDHSFTLTCNVTGMPPPWVSWIKPYGQSVAGKVLEFLKINRSEAGEYTCEASNECGNSTEMASIDVQFKPENVELAISAMNNKACLGDVVNFTCSANANPAVSLYQLFEDDTALLDKNAVGMWNRRFTSGGVYFYKCVANNTMGSIKSKDVRLTVKVPSKVYPSENITMIEGENRTLTCNVSGSPVLTVTWTEVSSRSQSNGIMRYLTNISRNNTGEYECKAINDCGKSSARIFLTVLYKPENFNFTVSYSTVCQGSVVTFNCSADANPPVDTYHLLENGVYVRNGSNGLGMWSRNMSTGGVFNYKCIANNSVGTAYSMSVTVTVNVLSSIQAIHDLNVTEGHNLSLTCNVSGMPPPWVSWIKPDGQSVAGKVLEFMKIDRSEAGEYTCAASHECGNPTEIASIDVQCKHFIFKILTTLPEKFNFTVSNSTVCQGSVVTFNCSANGIPLVDTYELLENGVLVRNGSNSLGMWSRNMSTEGVFNYKCMANNSVGTAYSMSLNVTVDGVQPIDNRTVTEGGNVTLTCQTFGRSFQRLTWFKPDGQSGDENVLELVNISRNEAGEYRCEVHSECGDETETVNIDVQYKPEIVDLKTSSFAGTHCQGDIISFNCSAYANPSVTSYQLFENETAILDTNPSGMWNRRLPAGGVFMYKCMANNYLGSEDSLPVIVEVNVPSSIPALQDQSATEGDNVTLSCPVSGMPPPVVSWMTPNGQRHSGNMLELTSINRSEAGEYKCEASNECGNATRTASIHVQLKLPGNPCLVECINGQTCREFGKPFCLCPKGKKGKDCKENDTVAIVIMISLKISNKKWREELTDLSDLDTQLFVGIIIRSVDEEFKGSGVREINVTHLREGSVIADISLTFDEPVGESEVESLLLDAINDGSLGTLKVDTFSVGSTISVTVPRPVPSEPAKVNKDAIYGSVIGVLAFMFAFAIIFIAWKRRKRNKRKKKRSETDLRESLLIGKQNEEIELESSDGNLSTVVHHGPGNYMDLNEVRSLNEPATDPARSYLEINEYAPLHPGTRSWEVERENVTIEKVIGKGAFGQVAQGKASNLRGKEETITVAIKMLKGNATDTERKDLLSELEVLKKLKPHPHVIKLQGCVTESDPLLVLIEYVPYGDLLGYLRKSRQLEDNYFKDPDIKPQTSLTSQQLMKFSWQVADGMHYLSSKNIIHRDLAARNVLVGEQERCKVTDFGMARDVCQENIYERKSKGRLPVKWTACEALLYGRYTTKSDVWSFGIVLYEIFTIGGSPYPKIDGRKMADLLTQGYRMPKPRHVDDTLYKIMQDCWQENPDDRPIFENLKNDLKEMENQHQRLINMQHYDNILYASMD</sequence>
<evidence type="ECO:0000256" key="4">
    <source>
        <dbReference type="ARBA" id="ARBA00022692"/>
    </source>
</evidence>
<dbReference type="PANTHER" id="PTHR46013:SF7">
    <property type="entry name" value="IG-LIKE DOMAIN-CONTAINING PROTEIN"/>
    <property type="match status" value="1"/>
</dbReference>
<comment type="subcellular location">
    <subcellularLocation>
        <location evidence="1">Membrane</location>
        <topology evidence="1">Single-pass membrane protein</topology>
    </subcellularLocation>
</comment>
<dbReference type="InterPro" id="IPR007110">
    <property type="entry name" value="Ig-like_dom"/>
</dbReference>
<feature type="domain" description="Ig-like" evidence="21">
    <location>
        <begin position="1309"/>
        <end position="1375"/>
    </location>
</feature>
<dbReference type="PRINTS" id="PR00109">
    <property type="entry name" value="TYRKINASE"/>
</dbReference>
<dbReference type="InterPro" id="IPR017441">
    <property type="entry name" value="Protein_kinase_ATP_BS"/>
</dbReference>
<evidence type="ECO:0000256" key="9">
    <source>
        <dbReference type="ARBA" id="ARBA00023136"/>
    </source>
</evidence>
<evidence type="ECO:0000256" key="11">
    <source>
        <dbReference type="ARBA" id="ARBA00023157"/>
    </source>
</evidence>
<proteinExistence type="predicted"/>
<dbReference type="PROSITE" id="PS00109">
    <property type="entry name" value="PROTEIN_KINASE_TYR"/>
    <property type="match status" value="1"/>
</dbReference>
<dbReference type="InterPro" id="IPR003599">
    <property type="entry name" value="Ig_sub"/>
</dbReference>
<feature type="domain" description="Ig-like" evidence="21">
    <location>
        <begin position="1810"/>
        <end position="1896"/>
    </location>
</feature>
<keyword evidence="5 16" id="KW-0547">Nucleotide-binding</keyword>
<dbReference type="PROSITE" id="PS50024">
    <property type="entry name" value="SEA"/>
    <property type="match status" value="1"/>
</dbReference>
<dbReference type="SMART" id="SM00219">
    <property type="entry name" value="TyrKc"/>
    <property type="match status" value="1"/>
</dbReference>
<dbReference type="GO" id="GO:0004714">
    <property type="term" value="F:transmembrane receptor protein tyrosine kinase activity"/>
    <property type="evidence" value="ECO:0007669"/>
    <property type="project" value="UniProtKB-EC"/>
</dbReference>
<feature type="disulfide bond" evidence="15">
    <location>
        <begin position="2252"/>
        <end position="2262"/>
    </location>
</feature>
<evidence type="ECO:0000256" key="7">
    <source>
        <dbReference type="ARBA" id="ARBA00022840"/>
    </source>
</evidence>
<keyword evidence="9 17" id="KW-0472">Membrane</keyword>
<dbReference type="Pfam" id="PF07714">
    <property type="entry name" value="PK_Tyr_Ser-Thr"/>
    <property type="match status" value="1"/>
</dbReference>
<protein>
    <recommendedName>
        <fullName evidence="2">receptor protein-tyrosine kinase</fullName>
        <ecNumber evidence="2">2.7.10.1</ecNumber>
    </recommendedName>
</protein>
<dbReference type="Pfam" id="PF07679">
    <property type="entry name" value="I-set"/>
    <property type="match status" value="5"/>
</dbReference>
<feature type="domain" description="SEA" evidence="19">
    <location>
        <begin position="2287"/>
        <end position="2394"/>
    </location>
</feature>
<evidence type="ECO:0000256" key="5">
    <source>
        <dbReference type="ARBA" id="ARBA00022741"/>
    </source>
</evidence>
<dbReference type="Proteomes" id="UP001159428">
    <property type="component" value="Unassembled WGS sequence"/>
</dbReference>
<evidence type="ECO:0000256" key="2">
    <source>
        <dbReference type="ARBA" id="ARBA00011902"/>
    </source>
</evidence>
<feature type="domain" description="Ig-like" evidence="21">
    <location>
        <begin position="1649"/>
        <end position="1727"/>
    </location>
</feature>
<feature type="domain" description="Ig-like" evidence="21">
    <location>
        <begin position="118"/>
        <end position="202"/>
    </location>
</feature>
<evidence type="ECO:0000256" key="6">
    <source>
        <dbReference type="ARBA" id="ARBA00022777"/>
    </source>
</evidence>
<dbReference type="Gene3D" id="2.60.40.10">
    <property type="entry name" value="Immunoglobulins"/>
    <property type="match status" value="21"/>
</dbReference>
<evidence type="ECO:0000256" key="10">
    <source>
        <dbReference type="ARBA" id="ARBA00023137"/>
    </source>
</evidence>
<feature type="domain" description="Protein kinase" evidence="18">
    <location>
        <begin position="2525"/>
        <end position="2809"/>
    </location>
</feature>
<evidence type="ECO:0000259" key="19">
    <source>
        <dbReference type="PROSITE" id="PS50024"/>
    </source>
</evidence>
<comment type="caution">
    <text evidence="22">The sequence shown here is derived from an EMBL/GenBank/DDBJ whole genome shotgun (WGS) entry which is preliminary data.</text>
</comment>
<dbReference type="InterPro" id="IPR020635">
    <property type="entry name" value="Tyr_kinase_cat_dom"/>
</dbReference>
<dbReference type="InterPro" id="IPR013783">
    <property type="entry name" value="Ig-like_fold"/>
</dbReference>
<evidence type="ECO:0000256" key="17">
    <source>
        <dbReference type="SAM" id="Phobius"/>
    </source>
</evidence>
<feature type="domain" description="Ig-like" evidence="21">
    <location>
        <begin position="452"/>
        <end position="536"/>
    </location>
</feature>
<feature type="domain" description="Ig-like" evidence="21">
    <location>
        <begin position="799"/>
        <end position="876"/>
    </location>
</feature>
<evidence type="ECO:0000256" key="13">
    <source>
        <dbReference type="ARBA" id="ARBA00023180"/>
    </source>
</evidence>
<dbReference type="PROSITE" id="PS00107">
    <property type="entry name" value="PROTEIN_KINASE_ATP"/>
    <property type="match status" value="1"/>
</dbReference>
<feature type="domain" description="Ig-like" evidence="21">
    <location>
        <begin position="1052"/>
        <end position="1135"/>
    </location>
</feature>
<dbReference type="CDD" id="cd00192">
    <property type="entry name" value="PTKc"/>
    <property type="match status" value="1"/>
</dbReference>
<dbReference type="SUPFAM" id="SSF56112">
    <property type="entry name" value="Protein kinase-like (PK-like)"/>
    <property type="match status" value="1"/>
</dbReference>
<evidence type="ECO:0000313" key="23">
    <source>
        <dbReference type="Proteomes" id="UP001159428"/>
    </source>
</evidence>
<dbReference type="PROSITE" id="PS50026">
    <property type="entry name" value="EGF_3"/>
    <property type="match status" value="1"/>
</dbReference>
<evidence type="ECO:0000256" key="12">
    <source>
        <dbReference type="ARBA" id="ARBA00023170"/>
    </source>
</evidence>
<dbReference type="InterPro" id="IPR000082">
    <property type="entry name" value="SEA_dom"/>
</dbReference>
<feature type="domain" description="Ig-like" evidence="21">
    <location>
        <begin position="969"/>
        <end position="1047"/>
    </location>
</feature>
<feature type="domain" description="Ig-like" evidence="21">
    <location>
        <begin position="1392"/>
        <end position="1475"/>
    </location>
</feature>
<dbReference type="InterPro" id="IPR001245">
    <property type="entry name" value="Ser-Thr/Tyr_kinase_cat_dom"/>
</dbReference>
<keyword evidence="10" id="KW-0829">Tyrosine-protein kinase</keyword>
<dbReference type="InterPro" id="IPR013098">
    <property type="entry name" value="Ig_I-set"/>
</dbReference>
<feature type="domain" description="EGF-like" evidence="20">
    <location>
        <begin position="2248"/>
        <end position="2282"/>
    </location>
</feature>
<keyword evidence="14" id="KW-0393">Immunoglobulin domain</keyword>
<keyword evidence="23" id="KW-1185">Reference proteome</keyword>
<dbReference type="InterPro" id="IPR000719">
    <property type="entry name" value="Prot_kinase_dom"/>
</dbReference>
<evidence type="ECO:0000259" key="18">
    <source>
        <dbReference type="PROSITE" id="PS50011"/>
    </source>
</evidence>
<dbReference type="InterPro" id="IPR008266">
    <property type="entry name" value="Tyr_kinase_AS"/>
</dbReference>
<dbReference type="Pfam" id="PF13927">
    <property type="entry name" value="Ig_3"/>
    <property type="match status" value="7"/>
</dbReference>
<dbReference type="PANTHER" id="PTHR46013">
    <property type="entry name" value="VASCULAR CELL ADHESION MOLECULE 1"/>
    <property type="match status" value="1"/>
</dbReference>
<evidence type="ECO:0000256" key="14">
    <source>
        <dbReference type="ARBA" id="ARBA00023319"/>
    </source>
</evidence>
<feature type="transmembrane region" description="Helical" evidence="17">
    <location>
        <begin position="2410"/>
        <end position="2432"/>
    </location>
</feature>
<feature type="domain" description="Ig-like" evidence="21">
    <location>
        <begin position="712"/>
        <end position="795"/>
    </location>
</feature>
<comment type="caution">
    <text evidence="15">Lacks conserved residue(s) required for the propagation of feature annotation.</text>
</comment>
<dbReference type="SUPFAM" id="SSF48726">
    <property type="entry name" value="Immunoglobulin"/>
    <property type="match status" value="23"/>
</dbReference>
<dbReference type="InterPro" id="IPR003598">
    <property type="entry name" value="Ig_sub2"/>
</dbReference>
<feature type="domain" description="Ig-like" evidence="21">
    <location>
        <begin position="1989"/>
        <end position="2072"/>
    </location>
</feature>
<evidence type="ECO:0000313" key="22">
    <source>
        <dbReference type="EMBL" id="CAH3161292.1"/>
    </source>
</evidence>
<dbReference type="FunFam" id="1.10.510.10:FF:000554">
    <property type="entry name" value="Predicted protein"/>
    <property type="match status" value="1"/>
</dbReference>
<reference evidence="22 23" key="1">
    <citation type="submission" date="2022-05" db="EMBL/GenBank/DDBJ databases">
        <authorList>
            <consortium name="Genoscope - CEA"/>
            <person name="William W."/>
        </authorList>
    </citation>
    <scope>NUCLEOTIDE SEQUENCE [LARGE SCALE GENOMIC DNA]</scope>
</reference>
<feature type="binding site" evidence="16">
    <location>
        <position position="2559"/>
    </location>
    <ligand>
        <name>ATP</name>
        <dbReference type="ChEBI" id="CHEBI:30616"/>
    </ligand>
</feature>
<keyword evidence="4 17" id="KW-0812">Transmembrane</keyword>
<dbReference type="InterPro" id="IPR011009">
    <property type="entry name" value="Kinase-like_dom_sf"/>
</dbReference>
<keyword evidence="12" id="KW-0675">Receptor</keyword>
<keyword evidence="3" id="KW-0808">Transferase</keyword>
<dbReference type="SMART" id="SM00409">
    <property type="entry name" value="IG"/>
    <property type="match status" value="20"/>
</dbReference>